<dbReference type="Proteomes" id="UP000077202">
    <property type="component" value="Unassembled WGS sequence"/>
</dbReference>
<dbReference type="InterPro" id="IPR001763">
    <property type="entry name" value="Rhodanese-like_dom"/>
</dbReference>
<evidence type="ECO:0000313" key="3">
    <source>
        <dbReference type="Proteomes" id="UP000077202"/>
    </source>
</evidence>
<proteinExistence type="predicted"/>
<dbReference type="SMART" id="SM00450">
    <property type="entry name" value="RHOD"/>
    <property type="match status" value="1"/>
</dbReference>
<name>A0A176WDA0_MARPO</name>
<dbReference type="InterPro" id="IPR036873">
    <property type="entry name" value="Rhodanese-like_dom_sf"/>
</dbReference>
<dbReference type="EMBL" id="LVLJ01001367">
    <property type="protein sequence ID" value="OAE30096.1"/>
    <property type="molecule type" value="Genomic_DNA"/>
</dbReference>
<dbReference type="CDD" id="cd00158">
    <property type="entry name" value="RHOD"/>
    <property type="match status" value="1"/>
</dbReference>
<accession>A0A176WDA0</accession>
<comment type="caution">
    <text evidence="2">The sequence shown here is derived from an EMBL/GenBank/DDBJ whole genome shotgun (WGS) entry which is preliminary data.</text>
</comment>
<dbReference type="SUPFAM" id="SSF52821">
    <property type="entry name" value="Rhodanese/Cell cycle control phosphatase"/>
    <property type="match status" value="1"/>
</dbReference>
<dbReference type="PROSITE" id="PS50206">
    <property type="entry name" value="RHODANESE_3"/>
    <property type="match status" value="1"/>
</dbReference>
<gene>
    <name evidence="2" type="ORF">AXG93_1112s1130</name>
</gene>
<sequence>MQMAGAAVAGAPTKSAFVSGTPVPDLRRVQLSAPRRSVSVVAKRGECDEGKKLPVAVTLTSSMLMFLQSAAAAQALSRQDVEDAFTKVEEITGTVTSTAGTAYDATKNIFDKVLTTVKPGIDIAAPLVQKTAETVTKYASPLASDAAREAQKALKNAGVDTEPVLEFGKSAVDQTSSALNAAKPLGSSFLESALAADPLFLAEAAGGLVLVYLFAPALLSGLGDAARGYSGDLTAAQALDLLLKQDYTIVDIRSEKEKSRSGIPSLPSNVKNKYIAVPVEELPGKVRNQIRNSRKVEAEVAALKIAYLKKLNKGSRIVIIDESGDIAKTVAKSLRGQGFKNTWVVVDGFKGGRGWVQSRLGTDNYGSSSFAEVLSPSRIIPARFGTTRGTTRLLPGGADD</sequence>
<dbReference type="GO" id="GO:0090333">
    <property type="term" value="P:regulation of stomatal closure"/>
    <property type="evidence" value="ECO:0007669"/>
    <property type="project" value="InterPro"/>
</dbReference>
<dbReference type="PANTHER" id="PTHR34209">
    <property type="entry name" value="RHODANESE/CELL CYCLE CONTROL PHOSPHATASE SUPERFAMILY PROTEIN"/>
    <property type="match status" value="1"/>
</dbReference>
<organism evidence="2 3">
    <name type="scientific">Marchantia polymorpha subsp. ruderalis</name>
    <dbReference type="NCBI Taxonomy" id="1480154"/>
    <lineage>
        <taxon>Eukaryota</taxon>
        <taxon>Viridiplantae</taxon>
        <taxon>Streptophyta</taxon>
        <taxon>Embryophyta</taxon>
        <taxon>Marchantiophyta</taxon>
        <taxon>Marchantiopsida</taxon>
        <taxon>Marchantiidae</taxon>
        <taxon>Marchantiales</taxon>
        <taxon>Marchantiaceae</taxon>
        <taxon>Marchantia</taxon>
    </lineage>
</organism>
<protein>
    <recommendedName>
        <fullName evidence="1">Rhodanese domain-containing protein</fullName>
    </recommendedName>
</protein>
<dbReference type="AlphaFoldDB" id="A0A176WDA0"/>
<dbReference type="Pfam" id="PF00581">
    <property type="entry name" value="Rhodanese"/>
    <property type="match status" value="1"/>
</dbReference>
<keyword evidence="3" id="KW-1185">Reference proteome</keyword>
<dbReference type="Gene3D" id="3.40.250.10">
    <property type="entry name" value="Rhodanese-like domain"/>
    <property type="match status" value="1"/>
</dbReference>
<evidence type="ECO:0000259" key="1">
    <source>
        <dbReference type="PROSITE" id="PS50206"/>
    </source>
</evidence>
<feature type="domain" description="Rhodanese" evidence="1">
    <location>
        <begin position="243"/>
        <end position="364"/>
    </location>
</feature>
<reference evidence="2" key="1">
    <citation type="submission" date="2016-03" db="EMBL/GenBank/DDBJ databases">
        <title>Mechanisms controlling the formation of the plant cell surface in tip-growing cells are functionally conserved among land plants.</title>
        <authorList>
            <person name="Honkanen S."/>
            <person name="Jones V.A."/>
            <person name="Morieri G."/>
            <person name="Champion C."/>
            <person name="Hetherington A.J."/>
            <person name="Kelly S."/>
            <person name="Saint-Marcoux D."/>
            <person name="Proust H."/>
            <person name="Prescott H."/>
            <person name="Dolan L."/>
        </authorList>
    </citation>
    <scope>NUCLEOTIDE SEQUENCE [LARGE SCALE GENOMIC DNA]</scope>
    <source>
        <tissue evidence="2">Whole gametophyte</tissue>
    </source>
</reference>
<evidence type="ECO:0000313" key="2">
    <source>
        <dbReference type="EMBL" id="OAE30096.1"/>
    </source>
</evidence>
<dbReference type="PANTHER" id="PTHR34209:SF1">
    <property type="entry name" value="CALCIUM SENSING RECEPTOR, CHLOROPLASTIC"/>
    <property type="match status" value="1"/>
</dbReference>
<dbReference type="InterPro" id="IPR044690">
    <property type="entry name" value="CAS_plant"/>
</dbReference>
<dbReference type="GO" id="GO:0071277">
    <property type="term" value="P:cellular response to calcium ion"/>
    <property type="evidence" value="ECO:0007669"/>
    <property type="project" value="InterPro"/>
</dbReference>
<dbReference type="GO" id="GO:0009704">
    <property type="term" value="P:de-etiolation"/>
    <property type="evidence" value="ECO:0007669"/>
    <property type="project" value="InterPro"/>
</dbReference>